<evidence type="ECO:0000313" key="2">
    <source>
        <dbReference type="Proteomes" id="UP000570851"/>
    </source>
</evidence>
<sequence length="248" mass="27803">MSQSFEVQELLIAIALRQQNPSILTADFLKYTGIVPSDWELARPPVLTNTAAQVVYQNGVSIVAEVNRVIFAEALANKEPSDVQIPSIAHKYIQIVKQVNYQGVGINLRGFAPYDKKDINGRNYTVSTLLQSGVWQDFGSAPVEASVRLVYTLDETQLYLDINEAQLKYPDQTIKPAVLFSANFSRTLNQQDPNTRLAAIGEVIDKWHHDVQTLKELVNRKFLNNNDENYPINIGTTDLLQFPNAVAE</sequence>
<name>A0ABR6S1Z6_ANAVA</name>
<dbReference type="Proteomes" id="UP000570851">
    <property type="component" value="Unassembled WGS sequence"/>
</dbReference>
<dbReference type="GeneID" id="58721711"/>
<keyword evidence="2" id="KW-1185">Reference proteome</keyword>
<dbReference type="EMBL" id="JACKZP010000001">
    <property type="protein sequence ID" value="MBC1300354.1"/>
    <property type="molecule type" value="Genomic_DNA"/>
</dbReference>
<reference evidence="1 2" key="1">
    <citation type="submission" date="2019-11" db="EMBL/GenBank/DDBJ databases">
        <title>Comparison of genomes from free-living endosymbiotic cyanobacteria isolated from Azolla.</title>
        <authorList>
            <person name="Thiel T."/>
            <person name="Pratte B."/>
        </authorList>
    </citation>
    <scope>NUCLEOTIDE SEQUENCE [LARGE SCALE GENOMIC DNA]</scope>
    <source>
        <strain evidence="1 2">N2B</strain>
    </source>
</reference>
<organism evidence="1 2">
    <name type="scientific">Trichormus variabilis N2B</name>
    <dbReference type="NCBI Taxonomy" id="2681315"/>
    <lineage>
        <taxon>Bacteria</taxon>
        <taxon>Bacillati</taxon>
        <taxon>Cyanobacteriota</taxon>
        <taxon>Cyanophyceae</taxon>
        <taxon>Nostocales</taxon>
        <taxon>Nostocaceae</taxon>
        <taxon>Trichormus</taxon>
    </lineage>
</organism>
<accession>A0ABR6S1Z6</accession>
<gene>
    <name evidence="1" type="ORF">GNE12_00295</name>
</gene>
<protein>
    <submittedName>
        <fullName evidence="1">Uncharacterized protein</fullName>
    </submittedName>
</protein>
<evidence type="ECO:0000313" key="1">
    <source>
        <dbReference type="EMBL" id="MBC1300354.1"/>
    </source>
</evidence>
<comment type="caution">
    <text evidence="1">The sequence shown here is derived from an EMBL/GenBank/DDBJ whole genome shotgun (WGS) entry which is preliminary data.</text>
</comment>
<dbReference type="RefSeq" id="WP_011320843.1">
    <property type="nucleotide sequence ID" value="NZ_JACKZP010000001.1"/>
</dbReference>
<proteinExistence type="predicted"/>